<evidence type="ECO:0000256" key="1">
    <source>
        <dbReference type="ARBA" id="ARBA00022679"/>
    </source>
</evidence>
<dbReference type="Gene3D" id="3.30.565.10">
    <property type="entry name" value="Histidine kinase-like ATPase, C-terminal domain"/>
    <property type="match status" value="1"/>
</dbReference>
<dbReference type="InterPro" id="IPR035965">
    <property type="entry name" value="PAS-like_dom_sf"/>
</dbReference>
<dbReference type="Proteomes" id="UP000886469">
    <property type="component" value="Unassembled WGS sequence"/>
</dbReference>
<dbReference type="InterPro" id="IPR013656">
    <property type="entry name" value="PAS_4"/>
</dbReference>
<dbReference type="Pfam" id="PF08447">
    <property type="entry name" value="PAS_3"/>
    <property type="match status" value="1"/>
</dbReference>
<evidence type="ECO:0000259" key="5">
    <source>
        <dbReference type="PROSITE" id="PS50113"/>
    </source>
</evidence>
<protein>
    <submittedName>
        <fullName evidence="6">PAS domain S-box protein</fullName>
    </submittedName>
</protein>
<dbReference type="Gene3D" id="2.10.70.100">
    <property type="match status" value="1"/>
</dbReference>
<proteinExistence type="predicted"/>
<dbReference type="CDD" id="cd00130">
    <property type="entry name" value="PAS"/>
    <property type="match status" value="1"/>
</dbReference>
<organism evidence="6 7">
    <name type="scientific">Candidatus Accumulibacter contiguus</name>
    <dbReference type="NCBI Taxonomy" id="2954381"/>
    <lineage>
        <taxon>Bacteria</taxon>
        <taxon>Pseudomonadati</taxon>
        <taxon>Pseudomonadota</taxon>
        <taxon>Betaproteobacteria</taxon>
        <taxon>Candidatus Accumulibacter</taxon>
    </lineage>
</organism>
<evidence type="ECO:0000259" key="4">
    <source>
        <dbReference type="PROSITE" id="PS50109"/>
    </source>
</evidence>
<dbReference type="EMBL" id="SPMX01000038">
    <property type="protein sequence ID" value="NMQ06235.1"/>
    <property type="molecule type" value="Genomic_DNA"/>
</dbReference>
<dbReference type="SMART" id="SM00091">
    <property type="entry name" value="PAS"/>
    <property type="match status" value="1"/>
</dbReference>
<dbReference type="InterPro" id="IPR005467">
    <property type="entry name" value="His_kinase_dom"/>
</dbReference>
<accession>A0ABX1T9A3</accession>
<dbReference type="SUPFAM" id="SSF55785">
    <property type="entry name" value="PYP-like sensor domain (PAS domain)"/>
    <property type="match status" value="3"/>
</dbReference>
<feature type="domain" description="PAC" evidence="5">
    <location>
        <begin position="337"/>
        <end position="390"/>
    </location>
</feature>
<dbReference type="InterPro" id="IPR013655">
    <property type="entry name" value="PAS_fold_3"/>
</dbReference>
<evidence type="ECO:0000313" key="6">
    <source>
        <dbReference type="EMBL" id="NMQ06235.1"/>
    </source>
</evidence>
<dbReference type="PROSITE" id="PS50109">
    <property type="entry name" value="HIS_KIN"/>
    <property type="match status" value="1"/>
</dbReference>
<dbReference type="SMART" id="SM00387">
    <property type="entry name" value="HATPase_c"/>
    <property type="match status" value="1"/>
</dbReference>
<keyword evidence="7" id="KW-1185">Reference proteome</keyword>
<dbReference type="Gene3D" id="1.20.5.1930">
    <property type="match status" value="1"/>
</dbReference>
<dbReference type="Gene3D" id="3.30.450.20">
    <property type="entry name" value="PAS domain"/>
    <property type="match status" value="3"/>
</dbReference>
<keyword evidence="3" id="KW-0902">Two-component regulatory system</keyword>
<dbReference type="InterPro" id="IPR036890">
    <property type="entry name" value="HATPase_C_sf"/>
</dbReference>
<reference evidence="6" key="1">
    <citation type="submission" date="2019-03" db="EMBL/GenBank/DDBJ databases">
        <title>Metabolic reconstructions from genomes of highly enriched 'Candidatus Accumulibacter' and 'Candidatus Competibacter' bioreactor populations.</title>
        <authorList>
            <person name="Annavajhala M.K."/>
            <person name="Welles L."/>
            <person name="Abbas B."/>
            <person name="Sorokin D."/>
            <person name="Park H."/>
            <person name="Van Loosdrecht M."/>
            <person name="Chandran K."/>
        </authorList>
    </citation>
    <scope>NUCLEOTIDE SEQUENCE</scope>
    <source>
        <strain evidence="6">SBR_L</strain>
    </source>
</reference>
<feature type="domain" description="Histidine kinase" evidence="4">
    <location>
        <begin position="416"/>
        <end position="609"/>
    </location>
</feature>
<dbReference type="Pfam" id="PF02518">
    <property type="entry name" value="HATPase_c"/>
    <property type="match status" value="1"/>
</dbReference>
<evidence type="ECO:0000256" key="2">
    <source>
        <dbReference type="ARBA" id="ARBA00022777"/>
    </source>
</evidence>
<dbReference type="InterPro" id="IPR003594">
    <property type="entry name" value="HATPase_dom"/>
</dbReference>
<dbReference type="InterPro" id="IPR000700">
    <property type="entry name" value="PAS-assoc_C"/>
</dbReference>
<dbReference type="InterPro" id="IPR011712">
    <property type="entry name" value="Sig_transdc_His_kin_sub3_dim/P"/>
</dbReference>
<dbReference type="SUPFAM" id="SSF55874">
    <property type="entry name" value="ATPase domain of HSP90 chaperone/DNA topoisomerase II/histidine kinase"/>
    <property type="match status" value="1"/>
</dbReference>
<dbReference type="InterPro" id="IPR000014">
    <property type="entry name" value="PAS"/>
</dbReference>
<dbReference type="SMART" id="SM00086">
    <property type="entry name" value="PAC"/>
    <property type="match status" value="1"/>
</dbReference>
<evidence type="ECO:0000256" key="3">
    <source>
        <dbReference type="ARBA" id="ARBA00023012"/>
    </source>
</evidence>
<dbReference type="Pfam" id="PF07730">
    <property type="entry name" value="HisKA_3"/>
    <property type="match status" value="1"/>
</dbReference>
<keyword evidence="1" id="KW-0808">Transferase</keyword>
<dbReference type="NCBIfam" id="TIGR00229">
    <property type="entry name" value="sensory_box"/>
    <property type="match status" value="2"/>
</dbReference>
<dbReference type="InterPro" id="IPR001610">
    <property type="entry name" value="PAC"/>
</dbReference>
<dbReference type="PROSITE" id="PS50113">
    <property type="entry name" value="PAC"/>
    <property type="match status" value="1"/>
</dbReference>
<keyword evidence="2" id="KW-0418">Kinase</keyword>
<name>A0ABX1T9A3_9PROT</name>
<dbReference type="PANTHER" id="PTHR24421">
    <property type="entry name" value="NITRATE/NITRITE SENSOR PROTEIN NARX-RELATED"/>
    <property type="match status" value="1"/>
</dbReference>
<dbReference type="Pfam" id="PF08448">
    <property type="entry name" value="PAS_4"/>
    <property type="match status" value="2"/>
</dbReference>
<dbReference type="PANTHER" id="PTHR24421:SF58">
    <property type="entry name" value="SIGNAL TRANSDUCTION HISTIDINE-PROTEIN KINASE_PHOSPHATASE UHPB"/>
    <property type="match status" value="1"/>
</dbReference>
<evidence type="ECO:0000313" key="7">
    <source>
        <dbReference type="Proteomes" id="UP000886469"/>
    </source>
</evidence>
<dbReference type="InterPro" id="IPR050482">
    <property type="entry name" value="Sensor_HK_TwoCompSys"/>
</dbReference>
<gene>
    <name evidence="6" type="ORF">E4Q08_13745</name>
</gene>
<dbReference type="CDD" id="cd16917">
    <property type="entry name" value="HATPase_UhpB-NarQ-NarX-like"/>
    <property type="match status" value="1"/>
</dbReference>
<sequence>MHPQPGGRMHSLTDSQCDSIAVLDEFGVIISVNQAWCSFAESNGGSAALAAGVGIDYLAAVRRAAATDSLAAAALRGCEQVLAGRQTLFTLEYPCPSPDRERWFECYATPLLGAIKGMVVGHRDISAHKLAESVPEEHRFERRQNERDLNAVLNSVSSMIGYWDRNLRNRFANHAYRDWFGIDPATIPGKHIREVIGEERYRLNLPYIEAVLGGAAQQFERAIPSPDGRSVNHALARYIPDIINGEVQGFFVEIVDVTLIKRSEQALQCAQELGRLGSYLIELPSESWIGSPMLERIFGIGPACEHTVSGWGELLHAADRQATLDYFHQVIAERGIFDRQYRIVRPSDGALRWMHGLGQVECAANGEALRMVGTVQDITERKLAEEATQLLLDENTRLVRELISVQERERAELARELHDELSQHLTAIRAFAGAILRNGAHDHEWIKAAAQAIEDSARAIYQVSHRLMEGLHPSILDAAGIVEAIASLLEVWGQQHPEIEWRASLDRELVCPAAPVRVAIYRIVQECLNNVTQHAHAERLRFVLARRQHGESLRLLIRDDGVGMDVDAAHAGFGLLGMRERVLSLGGSLQIRSWHDGGTRVRVILPTADTPAEMAAGSHQGSTRP</sequence>
<comment type="caution">
    <text evidence="6">The sequence shown here is derived from an EMBL/GenBank/DDBJ whole genome shotgun (WGS) entry which is preliminary data.</text>
</comment>